<dbReference type="OrthoDB" id="5398515at2759"/>
<feature type="compositionally biased region" description="Low complexity" evidence="1">
    <location>
        <begin position="358"/>
        <end position="388"/>
    </location>
</feature>
<feature type="compositionally biased region" description="Low complexity" evidence="1">
    <location>
        <begin position="90"/>
        <end position="102"/>
    </location>
</feature>
<comment type="caution">
    <text evidence="2">The sequence shown here is derived from an EMBL/GenBank/DDBJ whole genome shotgun (WGS) entry which is preliminary data.</text>
</comment>
<feature type="compositionally biased region" description="Low complexity" evidence="1">
    <location>
        <begin position="49"/>
        <end position="69"/>
    </location>
</feature>
<proteinExistence type="predicted"/>
<protein>
    <submittedName>
        <fullName evidence="2">Uncharacterized protein</fullName>
    </submittedName>
</protein>
<dbReference type="AlphaFoldDB" id="A0A9P8RPY5"/>
<sequence length="444" mass="48479">MAAVQVQVSNTPSPPPRVRTPQTPKFGAFGDSWMPYSPPRKSARIANRTPSPYSSTTSASRDTTSRKSTFSTPATSPQKKRAPAMDSVIRASRASHASSSRADSARHAADLLTIGPSKPHQKSTAAMLPTPAKTPRKQPDDKLEAGVRGIARTLFHGESSTAEAVASPRKRKAKTYSGVSLQSFRAEEVDEEIPIFTDTRDRLPEVDASNDNPFYGNTIENQQPSTSTRRSTRVKKVLVPGMGRIPVDEAVQRGDGIVYVFRGKSFWKPREDGNCGDDEHPAENPEADAEVLVLPSLQRSGSPPRRTTRSSMKPRLLFPRQAKPKVSLETDDEEAATDIEDHVLADNAEPEVQEPEVETPTLEEPAEPDTPSAPRFAPASPPTTARATRVSKRLTADDTPAKRTSRRSPFDAWRRSKSSAITAGHKREADTILQNDGALKRPRA</sequence>
<dbReference type="Proteomes" id="UP000758603">
    <property type="component" value="Unassembled WGS sequence"/>
</dbReference>
<feature type="compositionally biased region" description="Low complexity" evidence="1">
    <location>
        <begin position="299"/>
        <end position="311"/>
    </location>
</feature>
<gene>
    <name evidence="2" type="ORF">BKA67DRAFT_391947</name>
</gene>
<dbReference type="GeneID" id="70125518"/>
<dbReference type="EMBL" id="JAGPXC010000008">
    <property type="protein sequence ID" value="KAH6647582.1"/>
    <property type="molecule type" value="Genomic_DNA"/>
</dbReference>
<keyword evidence="3" id="KW-1185">Reference proteome</keyword>
<organism evidence="2 3">
    <name type="scientific">Truncatella angustata</name>
    <dbReference type="NCBI Taxonomy" id="152316"/>
    <lineage>
        <taxon>Eukaryota</taxon>
        <taxon>Fungi</taxon>
        <taxon>Dikarya</taxon>
        <taxon>Ascomycota</taxon>
        <taxon>Pezizomycotina</taxon>
        <taxon>Sordariomycetes</taxon>
        <taxon>Xylariomycetidae</taxon>
        <taxon>Amphisphaeriales</taxon>
        <taxon>Sporocadaceae</taxon>
        <taxon>Truncatella</taxon>
    </lineage>
</organism>
<feature type="compositionally biased region" description="Polar residues" evidence="1">
    <location>
        <begin position="218"/>
        <end position="229"/>
    </location>
</feature>
<evidence type="ECO:0000256" key="1">
    <source>
        <dbReference type="SAM" id="MobiDB-lite"/>
    </source>
</evidence>
<feature type="region of interest" description="Disordered" evidence="1">
    <location>
        <begin position="269"/>
        <end position="444"/>
    </location>
</feature>
<name>A0A9P8RPY5_9PEZI</name>
<accession>A0A9P8RPY5</accession>
<feature type="compositionally biased region" description="Acidic residues" evidence="1">
    <location>
        <begin position="329"/>
        <end position="338"/>
    </location>
</feature>
<dbReference type="RefSeq" id="XP_045954094.1">
    <property type="nucleotide sequence ID" value="XM_046096626.1"/>
</dbReference>
<evidence type="ECO:0000313" key="2">
    <source>
        <dbReference type="EMBL" id="KAH6647582.1"/>
    </source>
</evidence>
<feature type="region of interest" description="Disordered" evidence="1">
    <location>
        <begin position="203"/>
        <end position="232"/>
    </location>
</feature>
<feature type="region of interest" description="Disordered" evidence="1">
    <location>
        <begin position="1"/>
        <end position="143"/>
    </location>
</feature>
<feature type="compositionally biased region" description="Polar residues" evidence="1">
    <location>
        <begin position="1"/>
        <end position="11"/>
    </location>
</feature>
<evidence type="ECO:0000313" key="3">
    <source>
        <dbReference type="Proteomes" id="UP000758603"/>
    </source>
</evidence>
<feature type="compositionally biased region" description="Acidic residues" evidence="1">
    <location>
        <begin position="348"/>
        <end position="357"/>
    </location>
</feature>
<feature type="compositionally biased region" description="Basic and acidic residues" evidence="1">
    <location>
        <begin position="269"/>
        <end position="283"/>
    </location>
</feature>
<reference evidence="2" key="1">
    <citation type="journal article" date="2021" name="Nat. Commun.">
        <title>Genetic determinants of endophytism in the Arabidopsis root mycobiome.</title>
        <authorList>
            <person name="Mesny F."/>
            <person name="Miyauchi S."/>
            <person name="Thiergart T."/>
            <person name="Pickel B."/>
            <person name="Atanasova L."/>
            <person name="Karlsson M."/>
            <person name="Huettel B."/>
            <person name="Barry K.W."/>
            <person name="Haridas S."/>
            <person name="Chen C."/>
            <person name="Bauer D."/>
            <person name="Andreopoulos W."/>
            <person name="Pangilinan J."/>
            <person name="LaButti K."/>
            <person name="Riley R."/>
            <person name="Lipzen A."/>
            <person name="Clum A."/>
            <person name="Drula E."/>
            <person name="Henrissat B."/>
            <person name="Kohler A."/>
            <person name="Grigoriev I.V."/>
            <person name="Martin F.M."/>
            <person name="Hacquard S."/>
        </authorList>
    </citation>
    <scope>NUCLEOTIDE SEQUENCE</scope>
    <source>
        <strain evidence="2">MPI-SDFR-AT-0073</strain>
    </source>
</reference>